<evidence type="ECO:0000256" key="1">
    <source>
        <dbReference type="SAM" id="SignalP"/>
    </source>
</evidence>
<sequence length="190" mass="21513">MLIALLLGAAAAVAAPAKPDAGKIKYNSIFPVNVPESVLEPIRGEVGVWDADVELYVGEPAKQPIRKKGVQTNRLVSKGRHMLNEFRYTDGSYEGTGMWGWDAYDNRYTGIWMDGDHHLIRHDIGYYDAAKKTMRWEADTLQPDGVATRMRMTEVFNGPIRTFQMDIMDAPGGEYRKLIFMTFRKRPEPS</sequence>
<protein>
    <submittedName>
        <fullName evidence="2">DUF1579 domain-containing protein</fullName>
    </submittedName>
</protein>
<keyword evidence="1" id="KW-0732">Signal</keyword>
<dbReference type="Proteomes" id="UP001165342">
    <property type="component" value="Unassembled WGS sequence"/>
</dbReference>
<name>A0ABT0S1X0_9SPHN</name>
<keyword evidence="3" id="KW-1185">Reference proteome</keyword>
<accession>A0ABT0S1X0</accession>
<proteinExistence type="predicted"/>
<evidence type="ECO:0000313" key="3">
    <source>
        <dbReference type="Proteomes" id="UP001165342"/>
    </source>
</evidence>
<organism evidence="2 3">
    <name type="scientific">Sphingomonas hankyongi</name>
    <dbReference type="NCBI Taxonomy" id="2908209"/>
    <lineage>
        <taxon>Bacteria</taxon>
        <taxon>Pseudomonadati</taxon>
        <taxon>Pseudomonadota</taxon>
        <taxon>Alphaproteobacteria</taxon>
        <taxon>Sphingomonadales</taxon>
        <taxon>Sphingomonadaceae</taxon>
        <taxon>Sphingomonas</taxon>
    </lineage>
</organism>
<dbReference type="EMBL" id="JAMGBE010000002">
    <property type="protein sequence ID" value="MCL6729621.1"/>
    <property type="molecule type" value="Genomic_DNA"/>
</dbReference>
<evidence type="ECO:0000313" key="2">
    <source>
        <dbReference type="EMBL" id="MCL6729621.1"/>
    </source>
</evidence>
<dbReference type="InterPro" id="IPR011473">
    <property type="entry name" value="DUF1579"/>
</dbReference>
<comment type="caution">
    <text evidence="2">The sequence shown here is derived from an EMBL/GenBank/DDBJ whole genome shotgun (WGS) entry which is preliminary data.</text>
</comment>
<reference evidence="2" key="1">
    <citation type="submission" date="2022-05" db="EMBL/GenBank/DDBJ databases">
        <authorList>
            <person name="Jo J.-H."/>
            <person name="Im W.-T."/>
        </authorList>
    </citation>
    <scope>NUCLEOTIDE SEQUENCE</scope>
    <source>
        <strain evidence="2">SE220</strain>
    </source>
</reference>
<feature type="signal peptide" evidence="1">
    <location>
        <begin position="1"/>
        <end position="17"/>
    </location>
</feature>
<gene>
    <name evidence="2" type="ORF">LZ538_06065</name>
</gene>
<dbReference type="Pfam" id="PF07617">
    <property type="entry name" value="DUF1579"/>
    <property type="match status" value="1"/>
</dbReference>
<feature type="chain" id="PRO_5047214566" evidence="1">
    <location>
        <begin position="18"/>
        <end position="190"/>
    </location>
</feature>
<dbReference type="RefSeq" id="WP_249831107.1">
    <property type="nucleotide sequence ID" value="NZ_JAMGBE010000002.1"/>
</dbReference>